<dbReference type="EMBL" id="KB870812">
    <property type="protein sequence ID" value="EOA12711.1"/>
    <property type="molecule type" value="Genomic_DNA"/>
</dbReference>
<dbReference type="InterPro" id="IPR050232">
    <property type="entry name" value="FBL13/AtMIF1-like"/>
</dbReference>
<reference evidence="3" key="1">
    <citation type="journal article" date="2013" name="Nat. Genet.">
        <title>The Capsella rubella genome and the genomic consequences of rapid mating system evolution.</title>
        <authorList>
            <person name="Slotte T."/>
            <person name="Hazzouri K.M."/>
            <person name="Agren J.A."/>
            <person name="Koenig D."/>
            <person name="Maumus F."/>
            <person name="Guo Y.L."/>
            <person name="Steige K."/>
            <person name="Platts A.E."/>
            <person name="Escobar J.S."/>
            <person name="Newman L.K."/>
            <person name="Wang W."/>
            <person name="Mandakova T."/>
            <person name="Vello E."/>
            <person name="Smith L.M."/>
            <person name="Henz S.R."/>
            <person name="Steffen J."/>
            <person name="Takuno S."/>
            <person name="Brandvain Y."/>
            <person name="Coop G."/>
            <person name="Andolfatto P."/>
            <person name="Hu T.T."/>
            <person name="Blanchette M."/>
            <person name="Clark R.M."/>
            <person name="Quesneville H."/>
            <person name="Nordborg M."/>
            <person name="Gaut B.S."/>
            <person name="Lysak M.A."/>
            <person name="Jenkins J."/>
            <person name="Grimwood J."/>
            <person name="Chapman J."/>
            <person name="Prochnik S."/>
            <person name="Shu S."/>
            <person name="Rokhsar D."/>
            <person name="Schmutz J."/>
            <person name="Weigel D."/>
            <person name="Wright S.I."/>
        </authorList>
    </citation>
    <scope>NUCLEOTIDE SEQUENCE [LARGE SCALE GENOMIC DNA]</scope>
    <source>
        <strain evidence="3">cv. Monte Gargano</strain>
    </source>
</reference>
<dbReference type="Proteomes" id="UP000029121">
    <property type="component" value="Unassembled WGS sequence"/>
</dbReference>
<name>R0EV55_9BRAS</name>
<evidence type="ECO:0000313" key="2">
    <source>
        <dbReference type="EMBL" id="EOA12711.1"/>
    </source>
</evidence>
<dbReference type="SUPFAM" id="SSF81383">
    <property type="entry name" value="F-box domain"/>
    <property type="match status" value="1"/>
</dbReference>
<organism evidence="2 3">
    <name type="scientific">Capsella rubella</name>
    <dbReference type="NCBI Taxonomy" id="81985"/>
    <lineage>
        <taxon>Eukaryota</taxon>
        <taxon>Viridiplantae</taxon>
        <taxon>Streptophyta</taxon>
        <taxon>Embryophyta</taxon>
        <taxon>Tracheophyta</taxon>
        <taxon>Spermatophyta</taxon>
        <taxon>Magnoliopsida</taxon>
        <taxon>eudicotyledons</taxon>
        <taxon>Gunneridae</taxon>
        <taxon>Pentapetalae</taxon>
        <taxon>rosids</taxon>
        <taxon>malvids</taxon>
        <taxon>Brassicales</taxon>
        <taxon>Brassicaceae</taxon>
        <taxon>Camelineae</taxon>
        <taxon>Capsella</taxon>
    </lineage>
</organism>
<proteinExistence type="predicted"/>
<dbReference type="InterPro" id="IPR055411">
    <property type="entry name" value="LRR_FXL15/At3g58940/PEG3-like"/>
</dbReference>
<dbReference type="Pfam" id="PF24758">
    <property type="entry name" value="LRR_At5g56370"/>
    <property type="match status" value="1"/>
</dbReference>
<evidence type="ECO:0000313" key="3">
    <source>
        <dbReference type="Proteomes" id="UP000029121"/>
    </source>
</evidence>
<protein>
    <recommendedName>
        <fullName evidence="1">FBD domain-containing protein</fullName>
    </recommendedName>
</protein>
<dbReference type="Pfam" id="PF08387">
    <property type="entry name" value="FBD"/>
    <property type="match status" value="1"/>
</dbReference>
<dbReference type="InterPro" id="IPR001810">
    <property type="entry name" value="F-box_dom"/>
</dbReference>
<dbReference type="SMART" id="SM00579">
    <property type="entry name" value="FBD"/>
    <property type="match status" value="1"/>
</dbReference>
<dbReference type="STRING" id="81985.R0EV55"/>
<dbReference type="CDD" id="cd22160">
    <property type="entry name" value="F-box_AtFBL13-like"/>
    <property type="match status" value="1"/>
</dbReference>
<keyword evidence="3" id="KW-1185">Reference proteome</keyword>
<dbReference type="PANTHER" id="PTHR31900:SF34">
    <property type="entry name" value="EMB|CAB62440.1-RELATED"/>
    <property type="match status" value="1"/>
</dbReference>
<dbReference type="InterPro" id="IPR053781">
    <property type="entry name" value="F-box_AtFBL13-like"/>
</dbReference>
<gene>
    <name evidence="2" type="ORF">CARUB_v10028014mg</name>
</gene>
<sequence>MTEDKKIEIVENTICQDKISELPQDLLVMILSLVPIKDAVTTMFLSKRWLSVWTMIPTLEYKDNDEMKKSVWNLLDKSMQLHKAPVIDCLRVKLGQLCPTDVDVVKWCSNAVSRCLRDLEFVLSWSADPTTLPSSLYFCESLVKLTLCHKILVDALLDLNCVVYKDEYSQVRLLSSCPVLKCLYVRRNKTDNMKKFTIKVPSLLELDYAGYDVGHALVINTPRLEVCSIYGFVGDSISIENMPFLKWAYIKLGSCTNEKLLSCVSSVSTLQFFLSDEMDWGPATLSCLSSQLEIFIWKEYGGTEEEEEQFLRYVLASTKCLSTATINLQYTLKKNHEEEHLMMEKLKHIPRASTTSQLLFKYVSFIDVPLNVFMPPYAS</sequence>
<dbReference type="InterPro" id="IPR036047">
    <property type="entry name" value="F-box-like_dom_sf"/>
</dbReference>
<dbReference type="AlphaFoldDB" id="R0EV55"/>
<accession>R0EV55</accession>
<dbReference type="SUPFAM" id="SSF52047">
    <property type="entry name" value="RNI-like"/>
    <property type="match status" value="1"/>
</dbReference>
<dbReference type="InterPro" id="IPR006566">
    <property type="entry name" value="FBD"/>
</dbReference>
<dbReference type="Pfam" id="PF00646">
    <property type="entry name" value="F-box"/>
    <property type="match status" value="1"/>
</dbReference>
<dbReference type="Gene3D" id="1.20.1280.50">
    <property type="match status" value="1"/>
</dbReference>
<evidence type="ECO:0000259" key="1">
    <source>
        <dbReference type="SMART" id="SM00579"/>
    </source>
</evidence>
<feature type="domain" description="FBD" evidence="1">
    <location>
        <begin position="286"/>
        <end position="361"/>
    </location>
</feature>
<dbReference type="PANTHER" id="PTHR31900">
    <property type="entry name" value="F-BOX/RNI SUPERFAMILY PROTEIN-RELATED"/>
    <property type="match status" value="1"/>
</dbReference>